<dbReference type="AlphaFoldDB" id="A0A9D4YXT6"/>
<feature type="compositionally biased region" description="Gly residues" evidence="1">
    <location>
        <begin position="81"/>
        <end position="90"/>
    </location>
</feature>
<reference evidence="2" key="1">
    <citation type="journal article" date="2019" name="Plant J.">
        <title>Chlorella vulgaris genome assembly and annotation reveals the molecular basis for metabolic acclimation to high light conditions.</title>
        <authorList>
            <person name="Cecchin M."/>
            <person name="Marcolungo L."/>
            <person name="Rossato M."/>
            <person name="Girolomoni L."/>
            <person name="Cosentino E."/>
            <person name="Cuine S."/>
            <person name="Li-Beisson Y."/>
            <person name="Delledonne M."/>
            <person name="Ballottari M."/>
        </authorList>
    </citation>
    <scope>NUCLEOTIDE SEQUENCE</scope>
    <source>
        <strain evidence="2">211/11P</strain>
    </source>
</reference>
<dbReference type="EMBL" id="SIDB01000005">
    <property type="protein sequence ID" value="KAI3432579.1"/>
    <property type="molecule type" value="Genomic_DNA"/>
</dbReference>
<feature type="region of interest" description="Disordered" evidence="1">
    <location>
        <begin position="81"/>
        <end position="105"/>
    </location>
</feature>
<evidence type="ECO:0000313" key="3">
    <source>
        <dbReference type="Proteomes" id="UP001055712"/>
    </source>
</evidence>
<evidence type="ECO:0000313" key="2">
    <source>
        <dbReference type="EMBL" id="KAI3432579.1"/>
    </source>
</evidence>
<reference evidence="2" key="2">
    <citation type="submission" date="2020-11" db="EMBL/GenBank/DDBJ databases">
        <authorList>
            <person name="Cecchin M."/>
            <person name="Marcolungo L."/>
            <person name="Rossato M."/>
            <person name="Girolomoni L."/>
            <person name="Cosentino E."/>
            <person name="Cuine S."/>
            <person name="Li-Beisson Y."/>
            <person name="Delledonne M."/>
            <person name="Ballottari M."/>
        </authorList>
    </citation>
    <scope>NUCLEOTIDE SEQUENCE</scope>
    <source>
        <strain evidence="2">211/11P</strain>
        <tissue evidence="2">Whole cell</tissue>
    </source>
</reference>
<protein>
    <submittedName>
        <fullName evidence="2">Uncharacterized protein</fullName>
    </submittedName>
</protein>
<gene>
    <name evidence="2" type="ORF">D9Q98_004128</name>
</gene>
<accession>A0A9D4YXT6</accession>
<name>A0A9D4YXT6_CHLVU</name>
<organism evidence="2 3">
    <name type="scientific">Chlorella vulgaris</name>
    <name type="common">Green alga</name>
    <dbReference type="NCBI Taxonomy" id="3077"/>
    <lineage>
        <taxon>Eukaryota</taxon>
        <taxon>Viridiplantae</taxon>
        <taxon>Chlorophyta</taxon>
        <taxon>core chlorophytes</taxon>
        <taxon>Trebouxiophyceae</taxon>
        <taxon>Chlorellales</taxon>
        <taxon>Chlorellaceae</taxon>
        <taxon>Chlorella clade</taxon>
        <taxon>Chlorella</taxon>
    </lineage>
</organism>
<keyword evidence="3" id="KW-1185">Reference proteome</keyword>
<evidence type="ECO:0000256" key="1">
    <source>
        <dbReference type="SAM" id="MobiDB-lite"/>
    </source>
</evidence>
<comment type="caution">
    <text evidence="2">The sequence shown here is derived from an EMBL/GenBank/DDBJ whole genome shotgun (WGS) entry which is preliminary data.</text>
</comment>
<proteinExistence type="predicted"/>
<dbReference type="Proteomes" id="UP001055712">
    <property type="component" value="Unassembled WGS sequence"/>
</dbReference>
<sequence>MHSCNARCAAWGVEAAPLQLRLFSTMVDAVLSYGSEVWGMQLAAASAAGKTSKAAGSNAESLHLAHLRRLLGAAMGTAASGGAGRNGGAAGPPSASLQISSAERL</sequence>